<proteinExistence type="predicted"/>
<protein>
    <submittedName>
        <fullName evidence="1">Uncharacterized protein</fullName>
    </submittedName>
</protein>
<evidence type="ECO:0000313" key="2">
    <source>
        <dbReference type="Proteomes" id="UP001189429"/>
    </source>
</evidence>
<accession>A0ABN9W3U6</accession>
<keyword evidence="2" id="KW-1185">Reference proteome</keyword>
<dbReference type="EMBL" id="CAUYUJ010017949">
    <property type="protein sequence ID" value="CAK0879389.1"/>
    <property type="molecule type" value="Genomic_DNA"/>
</dbReference>
<sequence>MGLDWGRQGERAVVDWANSVCALCRVHNGRRHGRLTLQDISGAFDGFLREESPENAAASLARIASLARAFRSQGALAARAPPGAGVAVGCPVADWASQDREEGPRGGRAHIGAPRALRLLVRRSLAQLLR</sequence>
<gene>
    <name evidence="1" type="ORF">PCOR1329_LOCUS62831</name>
</gene>
<comment type="caution">
    <text evidence="1">The sequence shown here is derived from an EMBL/GenBank/DDBJ whole genome shotgun (WGS) entry which is preliminary data.</text>
</comment>
<evidence type="ECO:0000313" key="1">
    <source>
        <dbReference type="EMBL" id="CAK0879389.1"/>
    </source>
</evidence>
<feature type="non-terminal residue" evidence="1">
    <location>
        <position position="130"/>
    </location>
</feature>
<organism evidence="1 2">
    <name type="scientific">Prorocentrum cordatum</name>
    <dbReference type="NCBI Taxonomy" id="2364126"/>
    <lineage>
        <taxon>Eukaryota</taxon>
        <taxon>Sar</taxon>
        <taxon>Alveolata</taxon>
        <taxon>Dinophyceae</taxon>
        <taxon>Prorocentrales</taxon>
        <taxon>Prorocentraceae</taxon>
        <taxon>Prorocentrum</taxon>
    </lineage>
</organism>
<reference evidence="1" key="1">
    <citation type="submission" date="2023-10" db="EMBL/GenBank/DDBJ databases">
        <authorList>
            <person name="Chen Y."/>
            <person name="Shah S."/>
            <person name="Dougan E. K."/>
            <person name="Thang M."/>
            <person name="Chan C."/>
        </authorList>
    </citation>
    <scope>NUCLEOTIDE SEQUENCE [LARGE SCALE GENOMIC DNA]</scope>
</reference>
<dbReference type="Proteomes" id="UP001189429">
    <property type="component" value="Unassembled WGS sequence"/>
</dbReference>
<name>A0ABN9W3U6_9DINO</name>